<evidence type="ECO:0000313" key="2">
    <source>
        <dbReference type="EMBL" id="KAF1985743.1"/>
    </source>
</evidence>
<dbReference type="EMBL" id="ML977160">
    <property type="protein sequence ID" value="KAF1985743.1"/>
    <property type="molecule type" value="Genomic_DNA"/>
</dbReference>
<dbReference type="OrthoDB" id="3440281at2759"/>
<gene>
    <name evidence="2" type="ORF">K402DRAFT_99708</name>
</gene>
<dbReference type="AlphaFoldDB" id="A0A6G1GXQ7"/>
<reference evidence="2" key="1">
    <citation type="journal article" date="2020" name="Stud. Mycol.">
        <title>101 Dothideomycetes genomes: a test case for predicting lifestyles and emergence of pathogens.</title>
        <authorList>
            <person name="Haridas S."/>
            <person name="Albert R."/>
            <person name="Binder M."/>
            <person name="Bloem J."/>
            <person name="Labutti K."/>
            <person name="Salamov A."/>
            <person name="Andreopoulos B."/>
            <person name="Baker S."/>
            <person name="Barry K."/>
            <person name="Bills G."/>
            <person name="Bluhm B."/>
            <person name="Cannon C."/>
            <person name="Castanera R."/>
            <person name="Culley D."/>
            <person name="Daum C."/>
            <person name="Ezra D."/>
            <person name="Gonzalez J."/>
            <person name="Henrissat B."/>
            <person name="Kuo A."/>
            <person name="Liang C."/>
            <person name="Lipzen A."/>
            <person name="Lutzoni F."/>
            <person name="Magnuson J."/>
            <person name="Mondo S."/>
            <person name="Nolan M."/>
            <person name="Ohm R."/>
            <person name="Pangilinan J."/>
            <person name="Park H.-J."/>
            <person name="Ramirez L."/>
            <person name="Alfaro M."/>
            <person name="Sun H."/>
            <person name="Tritt A."/>
            <person name="Yoshinaga Y."/>
            <person name="Zwiers L.-H."/>
            <person name="Turgeon B."/>
            <person name="Goodwin S."/>
            <person name="Spatafora J."/>
            <person name="Crous P."/>
            <person name="Grigoriev I."/>
        </authorList>
    </citation>
    <scope>NUCLEOTIDE SEQUENCE</scope>
    <source>
        <strain evidence="2">CBS 113979</strain>
    </source>
</reference>
<organism evidence="2 3">
    <name type="scientific">Aulographum hederae CBS 113979</name>
    <dbReference type="NCBI Taxonomy" id="1176131"/>
    <lineage>
        <taxon>Eukaryota</taxon>
        <taxon>Fungi</taxon>
        <taxon>Dikarya</taxon>
        <taxon>Ascomycota</taxon>
        <taxon>Pezizomycotina</taxon>
        <taxon>Dothideomycetes</taxon>
        <taxon>Pleosporomycetidae</taxon>
        <taxon>Aulographales</taxon>
        <taxon>Aulographaceae</taxon>
    </lineage>
</organism>
<protein>
    <submittedName>
        <fullName evidence="2">Uncharacterized protein</fullName>
    </submittedName>
</protein>
<feature type="region of interest" description="Disordered" evidence="1">
    <location>
        <begin position="101"/>
        <end position="122"/>
    </location>
</feature>
<sequence>MSNLDRFFVSRYQDAYKLFDTDDHDTCMELMRELLQEPQLSRGYRLKACSVMADGLMHQDWEEAESWRQQAEKVYAEIRELWPLGSEEALKWPKQEEDLVQSRKDLDELETDMKAAKPQDEN</sequence>
<proteinExistence type="predicted"/>
<evidence type="ECO:0000313" key="3">
    <source>
        <dbReference type="Proteomes" id="UP000800041"/>
    </source>
</evidence>
<keyword evidence="3" id="KW-1185">Reference proteome</keyword>
<name>A0A6G1GXQ7_9PEZI</name>
<evidence type="ECO:0000256" key="1">
    <source>
        <dbReference type="SAM" id="MobiDB-lite"/>
    </source>
</evidence>
<dbReference type="Proteomes" id="UP000800041">
    <property type="component" value="Unassembled WGS sequence"/>
</dbReference>
<accession>A0A6G1GXQ7</accession>